<dbReference type="GO" id="GO:0003677">
    <property type="term" value="F:DNA binding"/>
    <property type="evidence" value="ECO:0007669"/>
    <property type="project" value="InterPro"/>
</dbReference>
<dbReference type="SUPFAM" id="SSF57701">
    <property type="entry name" value="Zn2/Cys6 DNA-binding domain"/>
    <property type="match status" value="1"/>
</dbReference>
<organism evidence="5 6">
    <name type="scientific">Thyridium curvatum</name>
    <dbReference type="NCBI Taxonomy" id="1093900"/>
    <lineage>
        <taxon>Eukaryota</taxon>
        <taxon>Fungi</taxon>
        <taxon>Dikarya</taxon>
        <taxon>Ascomycota</taxon>
        <taxon>Pezizomycotina</taxon>
        <taxon>Sordariomycetes</taxon>
        <taxon>Sordariomycetidae</taxon>
        <taxon>Thyridiales</taxon>
        <taxon>Thyridiaceae</taxon>
        <taxon>Thyridium</taxon>
    </lineage>
</organism>
<evidence type="ECO:0000256" key="1">
    <source>
        <dbReference type="ARBA" id="ARBA00022723"/>
    </source>
</evidence>
<keyword evidence="1" id="KW-0479">Metal-binding</keyword>
<feature type="region of interest" description="Disordered" evidence="3">
    <location>
        <begin position="236"/>
        <end position="269"/>
    </location>
</feature>
<dbReference type="GO" id="GO:0006351">
    <property type="term" value="P:DNA-templated transcription"/>
    <property type="evidence" value="ECO:0007669"/>
    <property type="project" value="InterPro"/>
</dbReference>
<name>A0A507BFI0_9PEZI</name>
<dbReference type="Gene3D" id="4.10.240.10">
    <property type="entry name" value="Zn(2)-C6 fungal-type DNA-binding domain"/>
    <property type="match status" value="1"/>
</dbReference>
<dbReference type="CDD" id="cd00067">
    <property type="entry name" value="GAL4"/>
    <property type="match status" value="1"/>
</dbReference>
<evidence type="ECO:0000256" key="3">
    <source>
        <dbReference type="SAM" id="MobiDB-lite"/>
    </source>
</evidence>
<dbReference type="InterPro" id="IPR001138">
    <property type="entry name" value="Zn2Cys6_DnaBD"/>
</dbReference>
<dbReference type="Pfam" id="PF04082">
    <property type="entry name" value="Fungal_trans"/>
    <property type="match status" value="1"/>
</dbReference>
<dbReference type="STRING" id="1093900.A0A507BFI0"/>
<dbReference type="InterPro" id="IPR036864">
    <property type="entry name" value="Zn2-C6_fun-type_DNA-bd_sf"/>
</dbReference>
<dbReference type="GO" id="GO:0000981">
    <property type="term" value="F:DNA-binding transcription factor activity, RNA polymerase II-specific"/>
    <property type="evidence" value="ECO:0007669"/>
    <property type="project" value="InterPro"/>
</dbReference>
<feature type="compositionally biased region" description="Low complexity" evidence="3">
    <location>
        <begin position="255"/>
        <end position="269"/>
    </location>
</feature>
<keyword evidence="2" id="KW-0539">Nucleus</keyword>
<evidence type="ECO:0000256" key="2">
    <source>
        <dbReference type="ARBA" id="ARBA00023242"/>
    </source>
</evidence>
<sequence>MPDPSGNTIRAMSWETRSAGNDTTNNTKNSENHHDDANTNKESSRNTNNANPPSGTITGSAGGYGPAREETTTSNSTDRARSTDAASTDNSSAAWSSTSSATSASSSSTRVSGSKRPSTSGSAVESSRKRLAYAPRACDTCRKRKGKCDGCRPCEFCRNRGQECLYSLTPSDWQGIVSNAEAAASQRQRKAQPAASVTDSADMNSMSNMMMELQAKVESLTALIQQSGVQMGPTFGAATARQVPPPPVEPALMPSKAQDQSASAAAHSAVVPSKPSMQFCGPMSPDYSFHMARSKVYSQSCPQRGPPKPKLASIDDDESDSDGDTDVNDKASACSPGATRFPASCAGSSRSRASATVQPGCLDLPRWMTVQEAVRLMGVYQEVVGELHPIIDTTELVSKVKDRCGWHGSEGVSKPANRSCHISEDDNLIIVLIICIALCAEDTPMESKAAGIIYDNIAQAVTTRLASPATSLTHVVLVLTAAMLSFYRGSPRMARRLCGVAACMFMELGLHTKEVCQHVLQSEREQRLAATITSTILLLDRQWSATNGLPSLVKMCMFKQDFPTSMQTSYLKAMMSFLPLSDKVSETLSRATHGQPYEDDEAFELLNFQIEQWRRRVVGQYSAVFLQEESYASSSTLPSWAVLCSLRANSVKGMLLRPFFFSSTRRPTADRSIKPALDVISNTVSTLLMLDKNSDVYRKQHPYYQHLLAGSCALLSLVIAYMAQNEETTAACPAREPPCITSAVEAAGTASRPANPAESPTGR</sequence>
<keyword evidence="6" id="KW-1185">Reference proteome</keyword>
<comment type="caution">
    <text evidence="5">The sequence shown here is derived from an EMBL/GenBank/DDBJ whole genome shotgun (WGS) entry which is preliminary data.</text>
</comment>
<dbReference type="PROSITE" id="PS50048">
    <property type="entry name" value="ZN2_CY6_FUNGAL_2"/>
    <property type="match status" value="1"/>
</dbReference>
<protein>
    <recommendedName>
        <fullName evidence="4">Zn(2)-C6 fungal-type domain-containing protein</fullName>
    </recommendedName>
</protein>
<dbReference type="EMBL" id="SKBQ01000120">
    <property type="protein sequence ID" value="TPX18106.1"/>
    <property type="molecule type" value="Genomic_DNA"/>
</dbReference>
<evidence type="ECO:0000259" key="4">
    <source>
        <dbReference type="PROSITE" id="PS50048"/>
    </source>
</evidence>
<dbReference type="CDD" id="cd12148">
    <property type="entry name" value="fungal_TF_MHR"/>
    <property type="match status" value="1"/>
</dbReference>
<feature type="compositionally biased region" description="Polar residues" evidence="3">
    <location>
        <begin position="1"/>
        <end position="29"/>
    </location>
</feature>
<dbReference type="InterPro" id="IPR050987">
    <property type="entry name" value="AtrR-like"/>
</dbReference>
<dbReference type="Pfam" id="PF00172">
    <property type="entry name" value="Zn_clus"/>
    <property type="match status" value="1"/>
</dbReference>
<dbReference type="PANTHER" id="PTHR46910:SF13">
    <property type="entry name" value="SPECIFIC TRANSCRIPTION FACTOR, PUTATIVE (AFU_ORTHOLOGUE AFUA_4G06190)-RELATED"/>
    <property type="match status" value="1"/>
</dbReference>
<feature type="compositionally biased region" description="Polar residues" evidence="3">
    <location>
        <begin position="115"/>
        <end position="125"/>
    </location>
</feature>
<gene>
    <name evidence="5" type="ORF">E0L32_011830</name>
</gene>
<dbReference type="RefSeq" id="XP_030999817.1">
    <property type="nucleotide sequence ID" value="XM_031134603.1"/>
</dbReference>
<dbReference type="AlphaFoldDB" id="A0A507BFI0"/>
<dbReference type="InterPro" id="IPR007219">
    <property type="entry name" value="XnlR_reg_dom"/>
</dbReference>
<dbReference type="SMART" id="SM00066">
    <property type="entry name" value="GAL4"/>
    <property type="match status" value="1"/>
</dbReference>
<feature type="region of interest" description="Disordered" evidence="3">
    <location>
        <begin position="1"/>
        <end position="129"/>
    </location>
</feature>
<reference evidence="5 6" key="1">
    <citation type="submission" date="2019-06" db="EMBL/GenBank/DDBJ databases">
        <title>Draft genome sequence of the filamentous fungus Phialemoniopsis curvata isolated from diesel fuel.</title>
        <authorList>
            <person name="Varaljay V.A."/>
            <person name="Lyon W.J."/>
            <person name="Crouch A.L."/>
            <person name="Drake C.E."/>
            <person name="Hollomon J.M."/>
            <person name="Nadeau L.J."/>
            <person name="Nunn H.S."/>
            <person name="Stevenson B.S."/>
            <person name="Bojanowski C.L."/>
            <person name="Crookes-Goodson W.J."/>
        </authorList>
    </citation>
    <scope>NUCLEOTIDE SEQUENCE [LARGE SCALE GENOMIC DNA]</scope>
    <source>
        <strain evidence="5 6">D216</strain>
    </source>
</reference>
<dbReference type="GeneID" id="41979277"/>
<feature type="compositionally biased region" description="Polar residues" evidence="3">
    <location>
        <begin position="45"/>
        <end position="59"/>
    </location>
</feature>
<feature type="compositionally biased region" description="Basic and acidic residues" evidence="3">
    <location>
        <begin position="30"/>
        <end position="44"/>
    </location>
</feature>
<evidence type="ECO:0000313" key="5">
    <source>
        <dbReference type="EMBL" id="TPX18106.1"/>
    </source>
</evidence>
<feature type="domain" description="Zn(2)-C6 fungal-type" evidence="4">
    <location>
        <begin position="137"/>
        <end position="166"/>
    </location>
</feature>
<feature type="region of interest" description="Disordered" evidence="3">
    <location>
        <begin position="298"/>
        <end position="335"/>
    </location>
</feature>
<accession>A0A507BFI0</accession>
<feature type="compositionally biased region" description="Acidic residues" evidence="3">
    <location>
        <begin position="314"/>
        <end position="326"/>
    </location>
</feature>
<dbReference type="GO" id="GO:0008270">
    <property type="term" value="F:zinc ion binding"/>
    <property type="evidence" value="ECO:0007669"/>
    <property type="project" value="InterPro"/>
</dbReference>
<dbReference type="InParanoid" id="A0A507BFI0"/>
<dbReference type="PROSITE" id="PS00463">
    <property type="entry name" value="ZN2_CY6_FUNGAL_1"/>
    <property type="match status" value="1"/>
</dbReference>
<proteinExistence type="predicted"/>
<dbReference type="Proteomes" id="UP000319257">
    <property type="component" value="Unassembled WGS sequence"/>
</dbReference>
<feature type="compositionally biased region" description="Low complexity" evidence="3">
    <location>
        <begin position="83"/>
        <end position="114"/>
    </location>
</feature>
<dbReference type="OrthoDB" id="2123952at2759"/>
<evidence type="ECO:0000313" key="6">
    <source>
        <dbReference type="Proteomes" id="UP000319257"/>
    </source>
</evidence>
<dbReference type="PANTHER" id="PTHR46910">
    <property type="entry name" value="TRANSCRIPTION FACTOR PDR1"/>
    <property type="match status" value="1"/>
</dbReference>